<keyword evidence="4" id="KW-1185">Reference proteome</keyword>
<evidence type="ECO:0000256" key="1">
    <source>
        <dbReference type="SAM" id="MobiDB-lite"/>
    </source>
</evidence>
<dbReference type="InterPro" id="IPR002645">
    <property type="entry name" value="STAS_dom"/>
</dbReference>
<dbReference type="PROSITE" id="PS50801">
    <property type="entry name" value="STAS"/>
    <property type="match status" value="1"/>
</dbReference>
<feature type="domain" description="STAS" evidence="2">
    <location>
        <begin position="1"/>
        <end position="70"/>
    </location>
</feature>
<evidence type="ECO:0000259" key="2">
    <source>
        <dbReference type="PROSITE" id="PS50801"/>
    </source>
</evidence>
<comment type="caution">
    <text evidence="3">The sequence shown here is derived from an EMBL/GenBank/DDBJ whole genome shotgun (WGS) entry which is preliminary data.</text>
</comment>
<organism evidence="3 4">
    <name type="scientific">Microlunatus aurantiacus</name>
    <dbReference type="NCBI Taxonomy" id="446786"/>
    <lineage>
        <taxon>Bacteria</taxon>
        <taxon>Bacillati</taxon>
        <taxon>Actinomycetota</taxon>
        <taxon>Actinomycetes</taxon>
        <taxon>Propionibacteriales</taxon>
        <taxon>Propionibacteriaceae</taxon>
        <taxon>Microlunatus</taxon>
    </lineage>
</organism>
<feature type="region of interest" description="Disordered" evidence="1">
    <location>
        <begin position="69"/>
        <end position="92"/>
    </location>
</feature>
<dbReference type="EMBL" id="BAAAYX010000023">
    <property type="protein sequence ID" value="GAA3717098.1"/>
    <property type="molecule type" value="Genomic_DNA"/>
</dbReference>
<evidence type="ECO:0000313" key="3">
    <source>
        <dbReference type="EMBL" id="GAA3717098.1"/>
    </source>
</evidence>
<evidence type="ECO:0000313" key="4">
    <source>
        <dbReference type="Proteomes" id="UP001500051"/>
    </source>
</evidence>
<sequence>MVRIDVDGLDVIDFFGVRALADIAEMARLRGAPATVIGIQPDVALAVVELGLGAASLNTAVDLDDALSSSSLKPESLDSKRQRSTPPQWSGT</sequence>
<gene>
    <name evidence="3" type="ORF">GCM10022204_41190</name>
</gene>
<dbReference type="PANTHER" id="PTHR33745">
    <property type="entry name" value="RSBT ANTAGONIST PROTEIN RSBS-RELATED"/>
    <property type="match status" value="1"/>
</dbReference>
<proteinExistence type="predicted"/>
<reference evidence="4" key="1">
    <citation type="journal article" date="2019" name="Int. J. Syst. Evol. Microbiol.">
        <title>The Global Catalogue of Microorganisms (GCM) 10K type strain sequencing project: providing services to taxonomists for standard genome sequencing and annotation.</title>
        <authorList>
            <consortium name="The Broad Institute Genomics Platform"/>
            <consortium name="The Broad Institute Genome Sequencing Center for Infectious Disease"/>
            <person name="Wu L."/>
            <person name="Ma J."/>
        </authorList>
    </citation>
    <scope>NUCLEOTIDE SEQUENCE [LARGE SCALE GENOMIC DNA]</scope>
    <source>
        <strain evidence="4">JCM 16548</strain>
    </source>
</reference>
<dbReference type="Proteomes" id="UP001500051">
    <property type="component" value="Unassembled WGS sequence"/>
</dbReference>
<dbReference type="Gene3D" id="3.30.750.24">
    <property type="entry name" value="STAS domain"/>
    <property type="match status" value="1"/>
</dbReference>
<protein>
    <recommendedName>
        <fullName evidence="2">STAS domain-containing protein</fullName>
    </recommendedName>
</protein>
<dbReference type="PANTHER" id="PTHR33745:SF1">
    <property type="entry name" value="RSBT ANTAGONIST PROTEIN RSBS"/>
    <property type="match status" value="1"/>
</dbReference>
<dbReference type="Pfam" id="PF01740">
    <property type="entry name" value="STAS"/>
    <property type="match status" value="1"/>
</dbReference>
<dbReference type="InterPro" id="IPR051932">
    <property type="entry name" value="Bact_StressResp_Reg"/>
</dbReference>
<dbReference type="SUPFAM" id="SSF52091">
    <property type="entry name" value="SpoIIaa-like"/>
    <property type="match status" value="1"/>
</dbReference>
<accession>A0ABP7EC57</accession>
<name>A0ABP7EC57_9ACTN</name>
<dbReference type="InterPro" id="IPR036513">
    <property type="entry name" value="STAS_dom_sf"/>
</dbReference>